<dbReference type="Gene3D" id="1.10.287.110">
    <property type="entry name" value="DnaJ domain"/>
    <property type="match status" value="1"/>
</dbReference>
<evidence type="ECO:0000256" key="1">
    <source>
        <dbReference type="ARBA" id="ARBA00022723"/>
    </source>
</evidence>
<dbReference type="EMBL" id="JAFEKC020000022">
    <property type="protein sequence ID" value="KAK0507849.1"/>
    <property type="molecule type" value="Genomic_DNA"/>
</dbReference>
<dbReference type="AlphaFoldDB" id="A0AA39QT03"/>
<dbReference type="GO" id="GO:0008270">
    <property type="term" value="F:zinc ion binding"/>
    <property type="evidence" value="ECO:0007669"/>
    <property type="project" value="UniProtKB-KW"/>
</dbReference>
<evidence type="ECO:0000256" key="3">
    <source>
        <dbReference type="ARBA" id="ARBA00022771"/>
    </source>
</evidence>
<organism evidence="10 11">
    <name type="scientific">Cladonia borealis</name>
    <dbReference type="NCBI Taxonomy" id="184061"/>
    <lineage>
        <taxon>Eukaryota</taxon>
        <taxon>Fungi</taxon>
        <taxon>Dikarya</taxon>
        <taxon>Ascomycota</taxon>
        <taxon>Pezizomycotina</taxon>
        <taxon>Lecanoromycetes</taxon>
        <taxon>OSLEUM clade</taxon>
        <taxon>Lecanoromycetidae</taxon>
        <taxon>Lecanorales</taxon>
        <taxon>Lecanorineae</taxon>
        <taxon>Cladoniaceae</taxon>
        <taxon>Cladonia</taxon>
    </lineage>
</organism>
<dbReference type="PANTHER" id="PTHR43888">
    <property type="entry name" value="DNAJ-LIKE-2, ISOFORM A-RELATED"/>
    <property type="match status" value="1"/>
</dbReference>
<dbReference type="Gene3D" id="2.10.230.10">
    <property type="entry name" value="Heat shock protein DnaJ, cysteine-rich domain"/>
    <property type="match status" value="1"/>
</dbReference>
<dbReference type="InterPro" id="IPR018253">
    <property type="entry name" value="DnaJ_domain_CS"/>
</dbReference>
<protein>
    <submittedName>
        <fullName evidence="10">Uncharacterized protein</fullName>
    </submittedName>
</protein>
<dbReference type="Pfam" id="PF00226">
    <property type="entry name" value="DnaJ"/>
    <property type="match status" value="1"/>
</dbReference>
<evidence type="ECO:0000256" key="7">
    <source>
        <dbReference type="SAM" id="MobiDB-lite"/>
    </source>
</evidence>
<keyword evidence="4 6" id="KW-0862">Zinc</keyword>
<feature type="region of interest" description="Disordered" evidence="7">
    <location>
        <begin position="439"/>
        <end position="466"/>
    </location>
</feature>
<reference evidence="10" key="1">
    <citation type="submission" date="2023-03" db="EMBL/GenBank/DDBJ databases">
        <title>Complete genome of Cladonia borealis.</title>
        <authorList>
            <person name="Park H."/>
        </authorList>
    </citation>
    <scope>NUCLEOTIDE SEQUENCE</scope>
    <source>
        <strain evidence="10">ANT050790</strain>
    </source>
</reference>
<evidence type="ECO:0000313" key="10">
    <source>
        <dbReference type="EMBL" id="KAK0507849.1"/>
    </source>
</evidence>
<evidence type="ECO:0000256" key="6">
    <source>
        <dbReference type="PROSITE-ProRule" id="PRU00546"/>
    </source>
</evidence>
<gene>
    <name evidence="10" type="ORF">JMJ35_009738</name>
</gene>
<evidence type="ECO:0000313" key="11">
    <source>
        <dbReference type="Proteomes" id="UP001166286"/>
    </source>
</evidence>
<dbReference type="SUPFAM" id="SSF49493">
    <property type="entry name" value="HSP40/DnaJ peptide-binding domain"/>
    <property type="match status" value="2"/>
</dbReference>
<dbReference type="PRINTS" id="PR00625">
    <property type="entry name" value="JDOMAIN"/>
</dbReference>
<dbReference type="SUPFAM" id="SSF57938">
    <property type="entry name" value="DnaJ/Hsp40 cysteine-rich domain"/>
    <property type="match status" value="1"/>
</dbReference>
<dbReference type="InterPro" id="IPR001305">
    <property type="entry name" value="HSP_DnaJ_Cys-rich_dom"/>
</dbReference>
<dbReference type="Pfam" id="PF01556">
    <property type="entry name" value="DnaJ_C"/>
    <property type="match status" value="1"/>
</dbReference>
<dbReference type="Gene3D" id="2.60.260.20">
    <property type="entry name" value="Urease metallochaperone UreE, N-terminal domain"/>
    <property type="match status" value="2"/>
</dbReference>
<dbReference type="GO" id="GO:0006457">
    <property type="term" value="P:protein folding"/>
    <property type="evidence" value="ECO:0007669"/>
    <property type="project" value="InterPro"/>
</dbReference>
<feature type="compositionally biased region" description="Acidic residues" evidence="7">
    <location>
        <begin position="448"/>
        <end position="459"/>
    </location>
</feature>
<evidence type="ECO:0000256" key="5">
    <source>
        <dbReference type="ARBA" id="ARBA00023186"/>
    </source>
</evidence>
<dbReference type="PROSITE" id="PS50076">
    <property type="entry name" value="DNAJ_2"/>
    <property type="match status" value="1"/>
</dbReference>
<dbReference type="PROSITE" id="PS51188">
    <property type="entry name" value="ZF_CR"/>
    <property type="match status" value="1"/>
</dbReference>
<keyword evidence="11" id="KW-1185">Reference proteome</keyword>
<dbReference type="InterPro" id="IPR036869">
    <property type="entry name" value="J_dom_sf"/>
</dbReference>
<accession>A0AA39QT03</accession>
<keyword evidence="5" id="KW-0143">Chaperone</keyword>
<dbReference type="SUPFAM" id="SSF46565">
    <property type="entry name" value="Chaperone J-domain"/>
    <property type="match status" value="1"/>
</dbReference>
<proteinExistence type="predicted"/>
<evidence type="ECO:0000259" key="8">
    <source>
        <dbReference type="PROSITE" id="PS50076"/>
    </source>
</evidence>
<feature type="zinc finger region" description="CR-type" evidence="6">
    <location>
        <begin position="185"/>
        <end position="270"/>
    </location>
</feature>
<keyword evidence="2" id="KW-0677">Repeat</keyword>
<feature type="domain" description="CR-type" evidence="9">
    <location>
        <begin position="185"/>
        <end position="270"/>
    </location>
</feature>
<dbReference type="InterPro" id="IPR001623">
    <property type="entry name" value="DnaJ_domain"/>
</dbReference>
<evidence type="ECO:0000256" key="4">
    <source>
        <dbReference type="ARBA" id="ARBA00022833"/>
    </source>
</evidence>
<dbReference type="InterPro" id="IPR002939">
    <property type="entry name" value="DnaJ_C"/>
</dbReference>
<dbReference type="Pfam" id="PF00684">
    <property type="entry name" value="DnaJ_CXXCXGXG"/>
    <property type="match status" value="1"/>
</dbReference>
<dbReference type="CDD" id="cd06257">
    <property type="entry name" value="DnaJ"/>
    <property type="match status" value="1"/>
</dbReference>
<dbReference type="PROSITE" id="PS00636">
    <property type="entry name" value="DNAJ_1"/>
    <property type="match status" value="1"/>
</dbReference>
<dbReference type="GO" id="GO:0051082">
    <property type="term" value="F:unfolded protein binding"/>
    <property type="evidence" value="ECO:0007669"/>
    <property type="project" value="InterPro"/>
</dbReference>
<dbReference type="Proteomes" id="UP001166286">
    <property type="component" value="Unassembled WGS sequence"/>
</dbReference>
<dbReference type="CDD" id="cd10719">
    <property type="entry name" value="DnaJ_zf"/>
    <property type="match status" value="1"/>
</dbReference>
<keyword evidence="1 6" id="KW-0479">Metal-binding</keyword>
<evidence type="ECO:0000256" key="2">
    <source>
        <dbReference type="ARBA" id="ARBA00022737"/>
    </source>
</evidence>
<dbReference type="GO" id="GO:0030544">
    <property type="term" value="F:Hsp70 protein binding"/>
    <property type="evidence" value="ECO:0007669"/>
    <property type="project" value="InterPro"/>
</dbReference>
<dbReference type="FunFam" id="2.10.230.10:FF:000001">
    <property type="entry name" value="DnaJ subfamily A member 2"/>
    <property type="match status" value="1"/>
</dbReference>
<comment type="caution">
    <text evidence="10">The sequence shown here is derived from an EMBL/GenBank/DDBJ whole genome shotgun (WGS) entry which is preliminary data.</text>
</comment>
<sequence>MPESPRASLPASQKSLHRTTLRFTKREGDLLVNPNALQQRPLKMDGVAEEIDLYEVLGIEQGASKSEIKKAYHKAALSSHPDKVAESERVEAETKFKLVSKAYEILYDDNKRHLYDTHGMSAFDSSRGNGVDVGVDLEDMLQQMFGMDMGGGMPPGFGGGRPQRPAKGDDEQHPYQVTLEELYKGKTAKFASTKNVICSHCKGSGGKEKAKPKQCSSCEGKGIKQALRSVAPGMVTRDTVICSSCKGKGTVFNPKDKCKKCKGECVVQARKVLEIYIPRGSKEGDKIVLEGEADQVPDQEPGNIVFTLVQIEHNIFRRAGADLSATIEVTLVEALCGFSRVVIKHLDGRGLHIQHPQPIASVLEPGQVIKVEGEGMPYKKSDMKGDLYLLVKIKFPTHEWLVEHQAIPKLRELLPGSDTTIEAEVIDDVRYDEAANLDEFGGGAEGDNWVDDDGDEEADGPQCAQQ</sequence>
<dbReference type="CDD" id="cd10747">
    <property type="entry name" value="DnaJ_C"/>
    <property type="match status" value="1"/>
</dbReference>
<keyword evidence="3 6" id="KW-0863">Zinc-finger</keyword>
<dbReference type="InterPro" id="IPR044713">
    <property type="entry name" value="DNJA1/2-like"/>
</dbReference>
<dbReference type="SMART" id="SM00271">
    <property type="entry name" value="DnaJ"/>
    <property type="match status" value="1"/>
</dbReference>
<feature type="domain" description="J" evidence="8">
    <location>
        <begin position="52"/>
        <end position="119"/>
    </location>
</feature>
<dbReference type="FunFam" id="2.60.260.20:FF:000003">
    <property type="entry name" value="DnaJ subfamily A member 2"/>
    <property type="match status" value="1"/>
</dbReference>
<name>A0AA39QT03_9LECA</name>
<dbReference type="InterPro" id="IPR036410">
    <property type="entry name" value="HSP_DnaJ_Cys-rich_dom_sf"/>
</dbReference>
<dbReference type="InterPro" id="IPR008971">
    <property type="entry name" value="HSP40/DnaJ_pept-bd"/>
</dbReference>
<evidence type="ECO:0000259" key="9">
    <source>
        <dbReference type="PROSITE" id="PS51188"/>
    </source>
</evidence>